<gene>
    <name evidence="1" type="ORF">RM764_21275</name>
</gene>
<protein>
    <submittedName>
        <fullName evidence="1">Uncharacterized protein</fullName>
    </submittedName>
</protein>
<comment type="caution">
    <text evidence="1">The sequence shown here is derived from an EMBL/GenBank/DDBJ whole genome shotgun (WGS) entry which is preliminary data.</text>
</comment>
<evidence type="ECO:0000313" key="1">
    <source>
        <dbReference type="EMBL" id="MDT0465500.1"/>
    </source>
</evidence>
<dbReference type="RefSeq" id="WP_311696971.1">
    <property type="nucleotide sequence ID" value="NZ_JAVREY010000025.1"/>
</dbReference>
<name>A0ABU2TX07_9ACTN</name>
<sequence>MSVGYHVKLVGDATANGITFDTPFRIPWGTVVGQTTWYDPSGMSGTHPPTETLHTVVRIGN</sequence>
<dbReference type="EMBL" id="JAVREY010000025">
    <property type="protein sequence ID" value="MDT0465500.1"/>
    <property type="molecule type" value="Genomic_DNA"/>
</dbReference>
<reference evidence="2" key="1">
    <citation type="submission" date="2023-07" db="EMBL/GenBank/DDBJ databases">
        <title>30 novel species of actinomycetes from the DSMZ collection.</title>
        <authorList>
            <person name="Nouioui I."/>
        </authorList>
    </citation>
    <scope>NUCLEOTIDE SEQUENCE [LARGE SCALE GENOMIC DNA]</scope>
    <source>
        <strain evidence="2">DSM 41699</strain>
    </source>
</reference>
<proteinExistence type="predicted"/>
<keyword evidence="2" id="KW-1185">Reference proteome</keyword>
<accession>A0ABU2TX07</accession>
<dbReference type="Proteomes" id="UP001183809">
    <property type="component" value="Unassembled WGS sequence"/>
</dbReference>
<evidence type="ECO:0000313" key="2">
    <source>
        <dbReference type="Proteomes" id="UP001183809"/>
    </source>
</evidence>
<organism evidence="1 2">
    <name type="scientific">Streptomyces gibsoniae</name>
    <dbReference type="NCBI Taxonomy" id="3075529"/>
    <lineage>
        <taxon>Bacteria</taxon>
        <taxon>Bacillati</taxon>
        <taxon>Actinomycetota</taxon>
        <taxon>Actinomycetes</taxon>
        <taxon>Kitasatosporales</taxon>
        <taxon>Streptomycetaceae</taxon>
        <taxon>Streptomyces</taxon>
    </lineage>
</organism>